<protein>
    <submittedName>
        <fullName evidence="1">Enamine deaminase RidA</fullName>
    </submittedName>
</protein>
<comment type="caution">
    <text evidence="1">The sequence shown here is derived from an EMBL/GenBank/DDBJ whole genome shotgun (WGS) entry which is preliminary data.</text>
</comment>
<dbReference type="SUPFAM" id="SSF55298">
    <property type="entry name" value="YjgF-like"/>
    <property type="match status" value="1"/>
</dbReference>
<organism evidence="1 2">
    <name type="scientific">Reticulibacter mediterranei</name>
    <dbReference type="NCBI Taxonomy" id="2778369"/>
    <lineage>
        <taxon>Bacteria</taxon>
        <taxon>Bacillati</taxon>
        <taxon>Chloroflexota</taxon>
        <taxon>Ktedonobacteria</taxon>
        <taxon>Ktedonobacterales</taxon>
        <taxon>Reticulibacteraceae</taxon>
        <taxon>Reticulibacter</taxon>
    </lineage>
</organism>
<gene>
    <name evidence="1" type="ORF">KSF_006600</name>
</gene>
<keyword evidence="2" id="KW-1185">Reference proteome</keyword>
<evidence type="ECO:0000313" key="2">
    <source>
        <dbReference type="Proteomes" id="UP000597444"/>
    </source>
</evidence>
<reference evidence="1" key="1">
    <citation type="submission" date="2020-10" db="EMBL/GenBank/DDBJ databases">
        <title>Taxonomic study of unclassified bacteria belonging to the class Ktedonobacteria.</title>
        <authorList>
            <person name="Yabe S."/>
            <person name="Wang C.M."/>
            <person name="Zheng Y."/>
            <person name="Sakai Y."/>
            <person name="Cavaletti L."/>
            <person name="Monciardini P."/>
            <person name="Donadio S."/>
        </authorList>
    </citation>
    <scope>NUCLEOTIDE SEQUENCE</scope>
    <source>
        <strain evidence="1">ID150040</strain>
    </source>
</reference>
<dbReference type="PANTHER" id="PTHR43857:SF1">
    <property type="entry name" value="YJGH FAMILY PROTEIN"/>
    <property type="match status" value="1"/>
</dbReference>
<dbReference type="PANTHER" id="PTHR43857">
    <property type="entry name" value="BLR7761 PROTEIN"/>
    <property type="match status" value="1"/>
</dbReference>
<sequence>MNVDEQQESDGRRMQILQPFGWMRPRGYSHAMAASGRLVFISGQVGWDEHCHFQTTDFVKQARQALQNIVTILAEADGRPEHIVRLTWYVIDKQEYQAAGKELGMVYRSMMGQHYPAMTAVQVAALMEDQARVEIEATAVIP</sequence>
<dbReference type="Proteomes" id="UP000597444">
    <property type="component" value="Unassembled WGS sequence"/>
</dbReference>
<proteinExistence type="predicted"/>
<evidence type="ECO:0000313" key="1">
    <source>
        <dbReference type="EMBL" id="GHO90612.1"/>
    </source>
</evidence>
<dbReference type="Gene3D" id="3.30.1330.40">
    <property type="entry name" value="RutC-like"/>
    <property type="match status" value="1"/>
</dbReference>
<dbReference type="AlphaFoldDB" id="A0A8J3IFF6"/>
<dbReference type="InterPro" id="IPR035959">
    <property type="entry name" value="RutC-like_sf"/>
</dbReference>
<dbReference type="Pfam" id="PF01042">
    <property type="entry name" value="Ribonuc_L-PSP"/>
    <property type="match status" value="1"/>
</dbReference>
<dbReference type="EMBL" id="BNJK01000001">
    <property type="protein sequence ID" value="GHO90612.1"/>
    <property type="molecule type" value="Genomic_DNA"/>
</dbReference>
<dbReference type="CDD" id="cd00448">
    <property type="entry name" value="YjgF_YER057c_UK114_family"/>
    <property type="match status" value="1"/>
</dbReference>
<name>A0A8J3IFF6_9CHLR</name>
<dbReference type="InterPro" id="IPR006175">
    <property type="entry name" value="YjgF/YER057c/UK114"/>
</dbReference>
<accession>A0A8J3IFF6</accession>